<evidence type="ECO:0000313" key="1">
    <source>
        <dbReference type="EMBL" id="KIW60671.1"/>
    </source>
</evidence>
<reference evidence="1 2" key="1">
    <citation type="submission" date="2015-01" db="EMBL/GenBank/DDBJ databases">
        <title>The Genome Sequence of Exophiala xenobiotica CBS118157.</title>
        <authorList>
            <consortium name="The Broad Institute Genomics Platform"/>
            <person name="Cuomo C."/>
            <person name="de Hoog S."/>
            <person name="Gorbushina A."/>
            <person name="Stielow B."/>
            <person name="Teixiera M."/>
            <person name="Abouelleil A."/>
            <person name="Chapman S.B."/>
            <person name="Priest M."/>
            <person name="Young S.K."/>
            <person name="Wortman J."/>
            <person name="Nusbaum C."/>
            <person name="Birren B."/>
        </authorList>
    </citation>
    <scope>NUCLEOTIDE SEQUENCE [LARGE SCALE GENOMIC DNA]</scope>
    <source>
        <strain evidence="1 2">CBS 118157</strain>
    </source>
</reference>
<dbReference type="EMBL" id="KN847317">
    <property type="protein sequence ID" value="KIW60671.1"/>
    <property type="molecule type" value="Genomic_DNA"/>
</dbReference>
<organism evidence="1 2">
    <name type="scientific">Exophiala xenobiotica</name>
    <dbReference type="NCBI Taxonomy" id="348802"/>
    <lineage>
        <taxon>Eukaryota</taxon>
        <taxon>Fungi</taxon>
        <taxon>Dikarya</taxon>
        <taxon>Ascomycota</taxon>
        <taxon>Pezizomycotina</taxon>
        <taxon>Eurotiomycetes</taxon>
        <taxon>Chaetothyriomycetidae</taxon>
        <taxon>Chaetothyriales</taxon>
        <taxon>Herpotrichiellaceae</taxon>
        <taxon>Exophiala</taxon>
    </lineage>
</organism>
<sequence length="153" mass="16613">MCMGILESCRPYDHAADQDLKNLTPLYERLVLLYRSRSSATNTHTHAHTVGIPHGETESLRGLISASAEYLLRPFDGGVRLEVQSVNDIFTGFLRSPMSCRSSSVGIGTGIDGHQSSRSLSESISTSSKDGIQHYFLNDSIGASGSMGKRGHR</sequence>
<name>A0A0D2C6Y2_9EURO</name>
<evidence type="ECO:0000313" key="2">
    <source>
        <dbReference type="Proteomes" id="UP000054342"/>
    </source>
</evidence>
<protein>
    <submittedName>
        <fullName evidence="1">Uncharacterized protein</fullName>
    </submittedName>
</protein>
<proteinExistence type="predicted"/>
<accession>A0A0D2C6Y2</accession>
<dbReference type="AlphaFoldDB" id="A0A0D2C6Y2"/>
<dbReference type="HOGENOM" id="CLU_1713282_0_0_1"/>
<dbReference type="RefSeq" id="XP_013321255.1">
    <property type="nucleotide sequence ID" value="XM_013465801.1"/>
</dbReference>
<dbReference type="Proteomes" id="UP000054342">
    <property type="component" value="Unassembled WGS sequence"/>
</dbReference>
<keyword evidence="2" id="KW-1185">Reference proteome</keyword>
<dbReference type="GeneID" id="25322779"/>
<gene>
    <name evidence="1" type="ORF">PV05_00871</name>
</gene>